<proteinExistence type="inferred from homology"/>
<evidence type="ECO:0000259" key="5">
    <source>
        <dbReference type="PROSITE" id="PS51819"/>
    </source>
</evidence>
<accession>A0ABN6QYB8</accession>
<name>A0ABN6QYB8_STRNI</name>
<reference evidence="6" key="1">
    <citation type="submission" date="2022-06" db="EMBL/GenBank/DDBJ databases">
        <title>Complete genome sequence of Streptomyces nigrescens HEK616.</title>
        <authorList>
            <person name="Asamizu S."/>
            <person name="Onaka H."/>
        </authorList>
    </citation>
    <scope>NUCLEOTIDE SEQUENCE</scope>
    <source>
        <strain evidence="6">HEK616</strain>
    </source>
</reference>
<evidence type="ECO:0000256" key="3">
    <source>
        <dbReference type="ARBA" id="ARBA00023251"/>
    </source>
</evidence>
<dbReference type="Pfam" id="PF19581">
    <property type="entry name" value="Glyoxalase_7"/>
    <property type="match status" value="1"/>
</dbReference>
<evidence type="ECO:0000256" key="1">
    <source>
        <dbReference type="ARBA" id="ARBA00011051"/>
    </source>
</evidence>
<evidence type="ECO:0000313" key="6">
    <source>
        <dbReference type="EMBL" id="BDM71188.1"/>
    </source>
</evidence>
<organism evidence="6 7">
    <name type="scientific">Streptomyces nigrescens</name>
    <dbReference type="NCBI Taxonomy" id="1920"/>
    <lineage>
        <taxon>Bacteria</taxon>
        <taxon>Bacillati</taxon>
        <taxon>Actinomycetota</taxon>
        <taxon>Actinomycetes</taxon>
        <taxon>Kitasatosporales</taxon>
        <taxon>Streptomycetaceae</taxon>
        <taxon>Streptomyces</taxon>
    </lineage>
</organism>
<evidence type="ECO:0000256" key="2">
    <source>
        <dbReference type="ARBA" id="ARBA00021572"/>
    </source>
</evidence>
<dbReference type="InterPro" id="IPR029068">
    <property type="entry name" value="Glyas_Bleomycin-R_OHBP_Dase"/>
</dbReference>
<dbReference type="InterPro" id="IPR000335">
    <property type="entry name" value="Bleomycin-R"/>
</dbReference>
<dbReference type="Proteomes" id="UP001059597">
    <property type="component" value="Chromosome"/>
</dbReference>
<dbReference type="PROSITE" id="PS51819">
    <property type="entry name" value="VOC"/>
    <property type="match status" value="1"/>
</dbReference>
<dbReference type="SUPFAM" id="SSF54593">
    <property type="entry name" value="Glyoxalase/Bleomycin resistance protein/Dihydroxybiphenyl dioxygenase"/>
    <property type="match status" value="1"/>
</dbReference>
<feature type="region of interest" description="Disordered" evidence="4">
    <location>
        <begin position="117"/>
        <end position="139"/>
    </location>
</feature>
<feature type="compositionally biased region" description="Acidic residues" evidence="4">
    <location>
        <begin position="123"/>
        <end position="139"/>
    </location>
</feature>
<protein>
    <recommendedName>
        <fullName evidence="2">Bleomycin resistance protein</fullName>
    </recommendedName>
</protein>
<keyword evidence="7" id="KW-1185">Reference proteome</keyword>
<feature type="domain" description="VOC" evidence="5">
    <location>
        <begin position="7"/>
        <end position="123"/>
    </location>
</feature>
<sequence length="139" mass="15446">MPGTDVTFGRTVPVLRIFDVAKAHGFYVGYLGCTVDWEHHFEPGMPLYTQVSRGNLVLHLSEHHGDGTPGGVVYTELTGVRALHAELTAKDYPYLRPGLEHDETGWSLTLLDPFGNRLRFTEPEPEPEPEPEAEPAPEP</sequence>
<dbReference type="InterPro" id="IPR037523">
    <property type="entry name" value="VOC_core"/>
</dbReference>
<dbReference type="RefSeq" id="WP_261954822.1">
    <property type="nucleotide sequence ID" value="NZ_AP026073.1"/>
</dbReference>
<comment type="similarity">
    <text evidence="1">Belongs to the bleomycin resistance protein family.</text>
</comment>
<dbReference type="Gene3D" id="3.10.180.10">
    <property type="entry name" value="2,3-Dihydroxybiphenyl 1,2-Dioxygenase, domain 1"/>
    <property type="match status" value="1"/>
</dbReference>
<keyword evidence="3" id="KW-0046">Antibiotic resistance</keyword>
<dbReference type="EMBL" id="AP026073">
    <property type="protein sequence ID" value="BDM71188.1"/>
    <property type="molecule type" value="Genomic_DNA"/>
</dbReference>
<evidence type="ECO:0000256" key="4">
    <source>
        <dbReference type="SAM" id="MobiDB-lite"/>
    </source>
</evidence>
<evidence type="ECO:0000313" key="7">
    <source>
        <dbReference type="Proteomes" id="UP001059597"/>
    </source>
</evidence>
<gene>
    <name evidence="6" type="ORF">HEK616_46750</name>
</gene>